<sequence length="239" mass="27263">MEISLNELVKDIPAGGQLAEITVPYTDAIWHPILKQLVAYRLYYQTTHWVVGTFTDDSGQTWYEVLEDFYQFHFYVNSSHVRLIPADEVATLSPDVPAKDKHLEVHLNDQIVVAYEGDSPVQMLRCAAGTKYYNRYLTPTGDFSADYKRPSRHMVNGSKVAANTFDLPGVPWVTFINDDGISFHGTYWHNDFGHPRSHGCINLPSQGAKWVYRWTLPEVPFADQKFYKRPGTSVTITKS</sequence>
<dbReference type="CDD" id="cd16913">
    <property type="entry name" value="YkuD_like"/>
    <property type="match status" value="1"/>
</dbReference>
<dbReference type="GO" id="GO:0071972">
    <property type="term" value="F:peptidoglycan L,D-transpeptidase activity"/>
    <property type="evidence" value="ECO:0007669"/>
    <property type="project" value="TreeGrafter"/>
</dbReference>
<dbReference type="InterPro" id="IPR038063">
    <property type="entry name" value="Transpep_catalytic_dom"/>
</dbReference>
<evidence type="ECO:0000256" key="5">
    <source>
        <dbReference type="ARBA" id="ARBA00023316"/>
    </source>
</evidence>
<dbReference type="GO" id="GO:0018104">
    <property type="term" value="P:peptidoglycan-protein cross-linking"/>
    <property type="evidence" value="ECO:0007669"/>
    <property type="project" value="TreeGrafter"/>
</dbReference>
<reference evidence="7" key="1">
    <citation type="submission" date="2019-08" db="EMBL/GenBank/DDBJ databases">
        <authorList>
            <person name="Kucharzyk K."/>
            <person name="Murdoch R.W."/>
            <person name="Higgins S."/>
            <person name="Loffler F."/>
        </authorList>
    </citation>
    <scope>NUCLEOTIDE SEQUENCE</scope>
</reference>
<keyword evidence="5" id="KW-0961">Cell wall biogenesis/degradation</keyword>
<evidence type="ECO:0000256" key="1">
    <source>
        <dbReference type="ARBA" id="ARBA00004752"/>
    </source>
</evidence>
<dbReference type="AlphaFoldDB" id="A0A645FY96"/>
<dbReference type="PANTHER" id="PTHR30582:SF2">
    <property type="entry name" value="L,D-TRANSPEPTIDASE YCIB-RELATED"/>
    <property type="match status" value="1"/>
</dbReference>
<name>A0A645FY96_9ZZZZ</name>
<dbReference type="Gene3D" id="2.40.440.10">
    <property type="entry name" value="L,D-transpeptidase catalytic domain-like"/>
    <property type="match status" value="1"/>
</dbReference>
<protein>
    <recommendedName>
        <fullName evidence="6">L,D-TPase catalytic domain-containing protein</fullName>
    </recommendedName>
</protein>
<dbReference type="InterPro" id="IPR050979">
    <property type="entry name" value="LD-transpeptidase"/>
</dbReference>
<keyword evidence="3" id="KW-0133">Cell shape</keyword>
<accession>A0A645FY96</accession>
<keyword evidence="4" id="KW-0573">Peptidoglycan synthesis</keyword>
<dbReference type="GO" id="GO:0071555">
    <property type="term" value="P:cell wall organization"/>
    <property type="evidence" value="ECO:0007669"/>
    <property type="project" value="UniProtKB-KW"/>
</dbReference>
<gene>
    <name evidence="7" type="ORF">SDC9_166774</name>
</gene>
<dbReference type="UniPathway" id="UPA00219"/>
<evidence type="ECO:0000256" key="4">
    <source>
        <dbReference type="ARBA" id="ARBA00022984"/>
    </source>
</evidence>
<evidence type="ECO:0000259" key="6">
    <source>
        <dbReference type="PROSITE" id="PS52029"/>
    </source>
</evidence>
<comment type="pathway">
    <text evidence="1">Cell wall biogenesis; peptidoglycan biosynthesis.</text>
</comment>
<feature type="domain" description="L,D-TPase catalytic" evidence="6">
    <location>
        <begin position="101"/>
        <end position="237"/>
    </location>
</feature>
<comment type="caution">
    <text evidence="7">The sequence shown here is derived from an EMBL/GenBank/DDBJ whole genome shotgun (WGS) entry which is preliminary data.</text>
</comment>
<proteinExistence type="predicted"/>
<dbReference type="GO" id="GO:0005576">
    <property type="term" value="C:extracellular region"/>
    <property type="evidence" value="ECO:0007669"/>
    <property type="project" value="TreeGrafter"/>
</dbReference>
<dbReference type="GO" id="GO:0008360">
    <property type="term" value="P:regulation of cell shape"/>
    <property type="evidence" value="ECO:0007669"/>
    <property type="project" value="UniProtKB-KW"/>
</dbReference>
<keyword evidence="2" id="KW-0808">Transferase</keyword>
<evidence type="ECO:0000256" key="2">
    <source>
        <dbReference type="ARBA" id="ARBA00022679"/>
    </source>
</evidence>
<dbReference type="Pfam" id="PF03734">
    <property type="entry name" value="YkuD"/>
    <property type="match status" value="1"/>
</dbReference>
<evidence type="ECO:0000313" key="7">
    <source>
        <dbReference type="EMBL" id="MPN19405.1"/>
    </source>
</evidence>
<evidence type="ECO:0000256" key="3">
    <source>
        <dbReference type="ARBA" id="ARBA00022960"/>
    </source>
</evidence>
<dbReference type="GO" id="GO:0016740">
    <property type="term" value="F:transferase activity"/>
    <property type="evidence" value="ECO:0007669"/>
    <property type="project" value="UniProtKB-KW"/>
</dbReference>
<dbReference type="PROSITE" id="PS52029">
    <property type="entry name" value="LD_TPASE"/>
    <property type="match status" value="1"/>
</dbReference>
<dbReference type="PANTHER" id="PTHR30582">
    <property type="entry name" value="L,D-TRANSPEPTIDASE"/>
    <property type="match status" value="1"/>
</dbReference>
<dbReference type="SUPFAM" id="SSF141523">
    <property type="entry name" value="L,D-transpeptidase catalytic domain-like"/>
    <property type="match status" value="1"/>
</dbReference>
<dbReference type="InterPro" id="IPR005490">
    <property type="entry name" value="LD_TPept_cat_dom"/>
</dbReference>
<organism evidence="7">
    <name type="scientific">bioreactor metagenome</name>
    <dbReference type="NCBI Taxonomy" id="1076179"/>
    <lineage>
        <taxon>unclassified sequences</taxon>
        <taxon>metagenomes</taxon>
        <taxon>ecological metagenomes</taxon>
    </lineage>
</organism>
<dbReference type="EMBL" id="VSSQ01066957">
    <property type="protein sequence ID" value="MPN19405.1"/>
    <property type="molecule type" value="Genomic_DNA"/>
</dbReference>